<evidence type="ECO:0000313" key="4">
    <source>
        <dbReference type="Proteomes" id="UP000215767"/>
    </source>
</evidence>
<organism evidence="3 4">
    <name type="scientific">Bordetella genomosp. 11</name>
    <dbReference type="NCBI Taxonomy" id="1416808"/>
    <lineage>
        <taxon>Bacteria</taxon>
        <taxon>Pseudomonadati</taxon>
        <taxon>Pseudomonadota</taxon>
        <taxon>Betaproteobacteria</taxon>
        <taxon>Burkholderiales</taxon>
        <taxon>Alcaligenaceae</taxon>
        <taxon>Bordetella</taxon>
    </lineage>
</organism>
<reference evidence="4" key="1">
    <citation type="submission" date="2017-05" db="EMBL/GenBank/DDBJ databases">
        <title>Complete and WGS of Bordetella genogroups.</title>
        <authorList>
            <person name="Spilker T."/>
            <person name="Lipuma J."/>
        </authorList>
    </citation>
    <scope>NUCLEOTIDE SEQUENCE [LARGE SCALE GENOMIC DNA]</scope>
    <source>
        <strain evidence="4">AU8856</strain>
    </source>
</reference>
<gene>
    <name evidence="3" type="ORF">CAL28_14385</name>
</gene>
<keyword evidence="2" id="KW-0560">Oxidoreductase</keyword>
<dbReference type="PANTHER" id="PTHR41534">
    <property type="entry name" value="BLR3401 PROTEIN"/>
    <property type="match status" value="1"/>
</dbReference>
<dbReference type="OrthoDB" id="2674149at2"/>
<dbReference type="GO" id="GO:0019380">
    <property type="term" value="P:3-phenylpropionate catabolic process"/>
    <property type="evidence" value="ECO:0007669"/>
    <property type="project" value="TreeGrafter"/>
</dbReference>
<evidence type="ECO:0000256" key="2">
    <source>
        <dbReference type="ARBA" id="ARBA00023002"/>
    </source>
</evidence>
<name>A0A261UG71_9BORD</name>
<dbReference type="RefSeq" id="WP_094841996.1">
    <property type="nucleotide sequence ID" value="NZ_NEVS01000004.1"/>
</dbReference>
<evidence type="ECO:0000256" key="1">
    <source>
        <dbReference type="ARBA" id="ARBA00009570"/>
    </source>
</evidence>
<dbReference type="Gene3D" id="3.10.450.50">
    <property type="match status" value="1"/>
</dbReference>
<evidence type="ECO:0008006" key="5">
    <source>
        <dbReference type="Google" id="ProtNLM"/>
    </source>
</evidence>
<comment type="caution">
    <text evidence="3">The sequence shown here is derived from an EMBL/GenBank/DDBJ whole genome shotgun (WGS) entry which is preliminary data.</text>
</comment>
<dbReference type="PANTHER" id="PTHR41534:SF2">
    <property type="entry name" value="3-PHENYLPROPIONATE_CINNAMIC ACID DIOXYGENASE SUBUNIT BETA"/>
    <property type="match status" value="1"/>
</dbReference>
<sequence length="167" mass="18877">MTALAQESTAASRHAAHADVAALLTRYADALDDGRVDDWVDFFVDDGIYQVTTRENEANNYPVGIVYCEGRGMLLDRVKALKIANIFESHVYCHVNGQPTILQEDDGLLTVRSNFVVYRTMYDGRAELFATGKYLDVIRRDDAGLRFQERRAVVDSRRIDTLLVFPI</sequence>
<dbReference type="CDD" id="cd00667">
    <property type="entry name" value="ring_hydroxylating_dioxygenases_beta"/>
    <property type="match status" value="1"/>
</dbReference>
<protein>
    <recommendedName>
        <fullName evidence="5">Anthranilate 1,2-dioxygenase</fullName>
    </recommendedName>
</protein>
<evidence type="ECO:0000313" key="3">
    <source>
        <dbReference type="EMBL" id="OZI60585.1"/>
    </source>
</evidence>
<dbReference type="GO" id="GO:0016491">
    <property type="term" value="F:oxidoreductase activity"/>
    <property type="evidence" value="ECO:0007669"/>
    <property type="project" value="UniProtKB-KW"/>
</dbReference>
<accession>A0A261UG71</accession>
<dbReference type="SUPFAM" id="SSF54427">
    <property type="entry name" value="NTF2-like"/>
    <property type="match status" value="1"/>
</dbReference>
<dbReference type="Pfam" id="PF00866">
    <property type="entry name" value="Ring_hydroxyl_B"/>
    <property type="match status" value="1"/>
</dbReference>
<dbReference type="AlphaFoldDB" id="A0A261UG71"/>
<keyword evidence="4" id="KW-1185">Reference proteome</keyword>
<comment type="similarity">
    <text evidence="1">Belongs to the bacterial ring-hydroxylating dioxygenase beta subunit family.</text>
</comment>
<dbReference type="InterPro" id="IPR000391">
    <property type="entry name" value="Rng_hydr_dOase-bsu"/>
</dbReference>
<dbReference type="EMBL" id="NEVS01000004">
    <property type="protein sequence ID" value="OZI60585.1"/>
    <property type="molecule type" value="Genomic_DNA"/>
</dbReference>
<proteinExistence type="inferred from homology"/>
<dbReference type="InterPro" id="IPR032710">
    <property type="entry name" value="NTF2-like_dom_sf"/>
</dbReference>
<dbReference type="Proteomes" id="UP000215767">
    <property type="component" value="Unassembled WGS sequence"/>
</dbReference>